<reference evidence="1 2" key="1">
    <citation type="journal article" date="2018" name="Front. Plant Sci.">
        <title>Red Clover (Trifolium pratense) and Zigzag Clover (T. medium) - A Picture of Genomic Similarities and Differences.</title>
        <authorList>
            <person name="Dluhosova J."/>
            <person name="Istvanek J."/>
            <person name="Nedelnik J."/>
            <person name="Repkova J."/>
        </authorList>
    </citation>
    <scope>NUCLEOTIDE SEQUENCE [LARGE SCALE GENOMIC DNA]</scope>
    <source>
        <strain evidence="2">cv. 10/8</strain>
        <tissue evidence="1">Leaf</tissue>
    </source>
</reference>
<sequence length="71" mass="7758">MISEPSPGSVGPSAIKFLIGIDIHHLSPFIYPHPKPNSAGARQCVKKSHIELGSIKVLNKGPLPRKRPRQK</sequence>
<dbReference type="AlphaFoldDB" id="A0A392SLE2"/>
<dbReference type="EMBL" id="LXQA010404990">
    <property type="protein sequence ID" value="MCI49693.1"/>
    <property type="molecule type" value="Genomic_DNA"/>
</dbReference>
<organism evidence="1 2">
    <name type="scientific">Trifolium medium</name>
    <dbReference type="NCBI Taxonomy" id="97028"/>
    <lineage>
        <taxon>Eukaryota</taxon>
        <taxon>Viridiplantae</taxon>
        <taxon>Streptophyta</taxon>
        <taxon>Embryophyta</taxon>
        <taxon>Tracheophyta</taxon>
        <taxon>Spermatophyta</taxon>
        <taxon>Magnoliopsida</taxon>
        <taxon>eudicotyledons</taxon>
        <taxon>Gunneridae</taxon>
        <taxon>Pentapetalae</taxon>
        <taxon>rosids</taxon>
        <taxon>fabids</taxon>
        <taxon>Fabales</taxon>
        <taxon>Fabaceae</taxon>
        <taxon>Papilionoideae</taxon>
        <taxon>50 kb inversion clade</taxon>
        <taxon>NPAAA clade</taxon>
        <taxon>Hologalegina</taxon>
        <taxon>IRL clade</taxon>
        <taxon>Trifolieae</taxon>
        <taxon>Trifolium</taxon>
    </lineage>
</organism>
<comment type="caution">
    <text evidence="1">The sequence shown here is derived from an EMBL/GenBank/DDBJ whole genome shotgun (WGS) entry which is preliminary data.</text>
</comment>
<evidence type="ECO:0000313" key="2">
    <source>
        <dbReference type="Proteomes" id="UP000265520"/>
    </source>
</evidence>
<dbReference type="Proteomes" id="UP000265520">
    <property type="component" value="Unassembled WGS sequence"/>
</dbReference>
<name>A0A392SLE2_9FABA</name>
<feature type="non-terminal residue" evidence="1">
    <location>
        <position position="71"/>
    </location>
</feature>
<evidence type="ECO:0000313" key="1">
    <source>
        <dbReference type="EMBL" id="MCI49693.1"/>
    </source>
</evidence>
<proteinExistence type="predicted"/>
<protein>
    <submittedName>
        <fullName evidence="1">Uncharacterized protein</fullName>
    </submittedName>
</protein>
<accession>A0A392SLE2</accession>
<keyword evidence="2" id="KW-1185">Reference proteome</keyword>